<reference evidence="2" key="1">
    <citation type="submission" date="2015-12" db="EMBL/GenBank/DDBJ databases">
        <title>FDA dAtabase for Regulatory Grade micrObial Sequences (FDA-ARGOS): Supporting development and validation of Infectious Disease Dx tests.</title>
        <authorList>
            <person name="Hoffmann M."/>
            <person name="Allard M."/>
            <person name="Evans P."/>
            <person name="Brown E."/>
            <person name="Tallon L.J."/>
            <person name="Sadzewicz L."/>
            <person name="Sengamalay N."/>
            <person name="Ott S."/>
            <person name="Godinez A."/>
            <person name="Nagaraj S."/>
            <person name="Vyas G."/>
            <person name="Aluvathingal J."/>
            <person name="Nadendla S."/>
            <person name="Geyer C."/>
            <person name="Sichtig H."/>
        </authorList>
    </citation>
    <scope>NUCLEOTIDE SEQUENCE [LARGE SCALE GENOMIC DNA]</scope>
    <source>
        <strain evidence="2">ATCC 33809</strain>
    </source>
</reference>
<keyword evidence="2" id="KW-1185">Reference proteome</keyword>
<accession>A0ABN4KPC9</accession>
<gene>
    <name evidence="1" type="ORF">AL536_11040</name>
</gene>
<sequence>MGQKCFIVIFATACWTFDEAGNFLIVQQLVAQINLMLVSCALNTSWGINDLGALSIFKYAHLKSAKSEFILKLRLSKFLVAHGYGN</sequence>
<evidence type="ECO:0000313" key="2">
    <source>
        <dbReference type="Proteomes" id="UP000057088"/>
    </source>
</evidence>
<dbReference type="EMBL" id="CP014035">
    <property type="protein sequence ID" value="AMF94030.1"/>
    <property type="molecule type" value="Genomic_DNA"/>
</dbReference>
<dbReference type="Proteomes" id="UP000057088">
    <property type="component" value="Chromosome 2"/>
</dbReference>
<proteinExistence type="predicted"/>
<protein>
    <submittedName>
        <fullName evidence="1">Uncharacterized protein</fullName>
    </submittedName>
</protein>
<evidence type="ECO:0000313" key="1">
    <source>
        <dbReference type="EMBL" id="AMF94030.1"/>
    </source>
</evidence>
<name>A0ABN4KPC9_VIBFL</name>
<organism evidence="1 2">
    <name type="scientific">Vibrio fluvialis</name>
    <dbReference type="NCBI Taxonomy" id="676"/>
    <lineage>
        <taxon>Bacteria</taxon>
        <taxon>Pseudomonadati</taxon>
        <taxon>Pseudomonadota</taxon>
        <taxon>Gammaproteobacteria</taxon>
        <taxon>Vibrionales</taxon>
        <taxon>Vibrionaceae</taxon>
        <taxon>Vibrio</taxon>
    </lineage>
</organism>